<dbReference type="GO" id="GO:0046872">
    <property type="term" value="F:metal ion binding"/>
    <property type="evidence" value="ECO:0007669"/>
    <property type="project" value="UniProtKB-KW"/>
</dbReference>
<sequence length="196" mass="22608">FSLKNAPTRDPIVRLATLLHDTGKAATFRKDSFGLITFYNHELVSASIARNVGERLKLSKKDKERLYLLVRYHQFTVDERQTDSAVRRFIKNIGKENLEDMLALRIGDRLGGGARETSWRLELFKNRLEDVQKQAFTVADLKVDGYDVMKIYDIKPGPFIGKVLDIIFNDVLEGKIKNEREQLLERLKDLKKNEGV</sequence>
<dbReference type="GO" id="GO:0003723">
    <property type="term" value="F:RNA binding"/>
    <property type="evidence" value="ECO:0007669"/>
    <property type="project" value="UniProtKB-KW"/>
</dbReference>
<evidence type="ECO:0000313" key="9">
    <source>
        <dbReference type="Proteomes" id="UP000034539"/>
    </source>
</evidence>
<feature type="non-terminal residue" evidence="8">
    <location>
        <position position="1"/>
    </location>
</feature>
<evidence type="ECO:0000256" key="5">
    <source>
        <dbReference type="ARBA" id="ARBA00022842"/>
    </source>
</evidence>
<evidence type="ECO:0000256" key="2">
    <source>
        <dbReference type="ARBA" id="ARBA00022695"/>
    </source>
</evidence>
<proteinExistence type="predicted"/>
<organism evidence="8 9">
    <name type="scientific">Candidatus Gottesmanbacteria bacterium GW2011_GWC2_39_8</name>
    <dbReference type="NCBI Taxonomy" id="1618450"/>
    <lineage>
        <taxon>Bacteria</taxon>
        <taxon>Candidatus Gottesmaniibacteriota</taxon>
    </lineage>
</organism>
<dbReference type="Gene3D" id="1.10.246.80">
    <property type="match status" value="1"/>
</dbReference>
<dbReference type="InterPro" id="IPR032810">
    <property type="entry name" value="CCA-adding_enz_C"/>
</dbReference>
<name>A0A0G0PSH1_9BACT</name>
<dbReference type="GO" id="GO:0000166">
    <property type="term" value="F:nucleotide binding"/>
    <property type="evidence" value="ECO:0007669"/>
    <property type="project" value="UniProtKB-KW"/>
</dbReference>
<gene>
    <name evidence="8" type="ORF">UT63_C0091G0001</name>
</gene>
<dbReference type="PANTHER" id="PTHR47545:SF2">
    <property type="entry name" value="CC-ADDING TRNA NUCLEOTIDYLTRANSFERASE"/>
    <property type="match status" value="1"/>
</dbReference>
<evidence type="ECO:0000256" key="6">
    <source>
        <dbReference type="ARBA" id="ARBA00022884"/>
    </source>
</evidence>
<keyword evidence="6" id="KW-0694">RNA-binding</keyword>
<dbReference type="AlphaFoldDB" id="A0A0G0PSH1"/>
<dbReference type="InterPro" id="IPR050124">
    <property type="entry name" value="tRNA_CCA-adding_enzyme"/>
</dbReference>
<keyword evidence="8" id="KW-0808">Transferase</keyword>
<protein>
    <submittedName>
        <fullName evidence="8">Polynucleotide adenylyltransferase/metal dependent phosphohydrolase</fullName>
    </submittedName>
</protein>
<accession>A0A0G0PSH1</accession>
<keyword evidence="1" id="KW-0819">tRNA processing</keyword>
<comment type="caution">
    <text evidence="8">The sequence shown here is derived from an EMBL/GenBank/DDBJ whole genome shotgun (WGS) entry which is preliminary data.</text>
</comment>
<dbReference type="EMBL" id="LBXN01000091">
    <property type="protein sequence ID" value="KKR30868.1"/>
    <property type="molecule type" value="Genomic_DNA"/>
</dbReference>
<dbReference type="GO" id="GO:0016779">
    <property type="term" value="F:nucleotidyltransferase activity"/>
    <property type="evidence" value="ECO:0007669"/>
    <property type="project" value="UniProtKB-KW"/>
</dbReference>
<reference evidence="8 9" key="1">
    <citation type="journal article" date="2015" name="Nature">
        <title>rRNA introns, odd ribosomes, and small enigmatic genomes across a large radiation of phyla.</title>
        <authorList>
            <person name="Brown C.T."/>
            <person name="Hug L.A."/>
            <person name="Thomas B.C."/>
            <person name="Sharon I."/>
            <person name="Castelle C.J."/>
            <person name="Singh A."/>
            <person name="Wilkins M.J."/>
            <person name="Williams K.H."/>
            <person name="Banfield J.F."/>
        </authorList>
    </citation>
    <scope>NUCLEOTIDE SEQUENCE [LARGE SCALE GENOMIC DNA]</scope>
</reference>
<evidence type="ECO:0000256" key="3">
    <source>
        <dbReference type="ARBA" id="ARBA00022723"/>
    </source>
</evidence>
<evidence type="ECO:0000256" key="1">
    <source>
        <dbReference type="ARBA" id="ARBA00022694"/>
    </source>
</evidence>
<dbReference type="Pfam" id="PF13735">
    <property type="entry name" value="tRNA_NucTran2_2"/>
    <property type="match status" value="1"/>
</dbReference>
<dbReference type="Gene3D" id="1.10.3090.10">
    <property type="entry name" value="cca-adding enzyme, domain 2"/>
    <property type="match status" value="1"/>
</dbReference>
<evidence type="ECO:0000259" key="7">
    <source>
        <dbReference type="Pfam" id="PF13735"/>
    </source>
</evidence>
<dbReference type="GO" id="GO:0016787">
    <property type="term" value="F:hydrolase activity"/>
    <property type="evidence" value="ECO:0007669"/>
    <property type="project" value="UniProtKB-KW"/>
</dbReference>
<feature type="domain" description="CCA-adding enzyme C-terminal" evidence="7">
    <location>
        <begin position="54"/>
        <end position="185"/>
    </location>
</feature>
<keyword evidence="4" id="KW-0547">Nucleotide-binding</keyword>
<dbReference type="NCBIfam" id="TIGR00277">
    <property type="entry name" value="HDIG"/>
    <property type="match status" value="1"/>
</dbReference>
<dbReference type="SUPFAM" id="SSF81891">
    <property type="entry name" value="Poly A polymerase C-terminal region-like"/>
    <property type="match status" value="1"/>
</dbReference>
<evidence type="ECO:0000256" key="4">
    <source>
        <dbReference type="ARBA" id="ARBA00022741"/>
    </source>
</evidence>
<dbReference type="Proteomes" id="UP000034539">
    <property type="component" value="Unassembled WGS sequence"/>
</dbReference>
<evidence type="ECO:0000313" key="8">
    <source>
        <dbReference type="EMBL" id="KKR30868.1"/>
    </source>
</evidence>
<dbReference type="InterPro" id="IPR006675">
    <property type="entry name" value="HDIG_dom"/>
</dbReference>
<keyword evidence="5" id="KW-0460">Magnesium</keyword>
<dbReference type="GO" id="GO:0008033">
    <property type="term" value="P:tRNA processing"/>
    <property type="evidence" value="ECO:0007669"/>
    <property type="project" value="UniProtKB-KW"/>
</dbReference>
<dbReference type="PANTHER" id="PTHR47545">
    <property type="entry name" value="MULTIFUNCTIONAL CCA PROTEIN"/>
    <property type="match status" value="1"/>
</dbReference>
<keyword evidence="8" id="KW-0378">Hydrolase</keyword>
<keyword evidence="2 8" id="KW-0548">Nucleotidyltransferase</keyword>
<keyword evidence="3" id="KW-0479">Metal-binding</keyword>